<name>A0A1H5XWV3_9GAMM</name>
<dbReference type="Proteomes" id="UP000236745">
    <property type="component" value="Unassembled WGS sequence"/>
</dbReference>
<protein>
    <submittedName>
        <fullName evidence="2">Exodeoxyribonuclease VIII</fullName>
    </submittedName>
</protein>
<dbReference type="InterPro" id="IPR036397">
    <property type="entry name" value="RNaseH_sf"/>
</dbReference>
<evidence type="ECO:0000259" key="1">
    <source>
        <dbReference type="Pfam" id="PF16473"/>
    </source>
</evidence>
<dbReference type="OrthoDB" id="256590at2"/>
<dbReference type="Pfam" id="PF16473">
    <property type="entry name" value="Rv2179c-like"/>
    <property type="match status" value="1"/>
</dbReference>
<dbReference type="Gene3D" id="3.30.420.10">
    <property type="entry name" value="Ribonuclease H-like superfamily/Ribonuclease H"/>
    <property type="match status" value="1"/>
</dbReference>
<evidence type="ECO:0000313" key="3">
    <source>
        <dbReference type="Proteomes" id="UP000236745"/>
    </source>
</evidence>
<evidence type="ECO:0000313" key="2">
    <source>
        <dbReference type="EMBL" id="SEG16123.1"/>
    </source>
</evidence>
<reference evidence="2 3" key="1">
    <citation type="submission" date="2016-10" db="EMBL/GenBank/DDBJ databases">
        <authorList>
            <person name="de Groot N.N."/>
        </authorList>
    </citation>
    <scope>NUCLEOTIDE SEQUENCE [LARGE SCALE GENOMIC DNA]</scope>
    <source>
        <strain evidence="2 3">DSM 22012</strain>
    </source>
</reference>
<gene>
    <name evidence="2" type="ORF">SAMN05444390_1011531</name>
</gene>
<dbReference type="AlphaFoldDB" id="A0A1H5XWV3"/>
<dbReference type="InterPro" id="IPR033390">
    <property type="entry name" value="Rv2179c-like"/>
</dbReference>
<feature type="domain" description="3'-5' exoribonuclease Rv2179c-like" evidence="1">
    <location>
        <begin position="39"/>
        <end position="221"/>
    </location>
</feature>
<proteinExistence type="predicted"/>
<dbReference type="SUPFAM" id="SSF53098">
    <property type="entry name" value="Ribonuclease H-like"/>
    <property type="match status" value="1"/>
</dbReference>
<dbReference type="RefSeq" id="WP_104002426.1">
    <property type="nucleotide sequence ID" value="NZ_FNVQ01000001.1"/>
</dbReference>
<dbReference type="InterPro" id="IPR012337">
    <property type="entry name" value="RNaseH-like_sf"/>
</dbReference>
<keyword evidence="3" id="KW-1185">Reference proteome</keyword>
<sequence length="244" mass="27432">MNPKHLIHAIKASLSRKPTAQTMLGCEPRMEPAKPKYTDVMVDLETLSQQPTAAILSIGAVAFNPETGELGATFYTVVDLQSCIDAGLTIDGGTFYWWLKQAPAAQEAIMEQTVDVTTLSDDLPQTESNMRRLDQALISFMDFINRKTVGERHVHLWGNGSDFDNAILGNAYRASTLPIPWAFWNNRCYRTLKNQFRDIKLDRSGTHHNALDDAITQAEHAIRLLQHKREIERKAALIDERKAA</sequence>
<dbReference type="GO" id="GO:0003676">
    <property type="term" value="F:nucleic acid binding"/>
    <property type="evidence" value="ECO:0007669"/>
    <property type="project" value="InterPro"/>
</dbReference>
<accession>A0A1H5XWV3</accession>
<organism evidence="2 3">
    <name type="scientific">Marinobacterium lutimaris</name>
    <dbReference type="NCBI Taxonomy" id="568106"/>
    <lineage>
        <taxon>Bacteria</taxon>
        <taxon>Pseudomonadati</taxon>
        <taxon>Pseudomonadota</taxon>
        <taxon>Gammaproteobacteria</taxon>
        <taxon>Oceanospirillales</taxon>
        <taxon>Oceanospirillaceae</taxon>
        <taxon>Marinobacterium</taxon>
    </lineage>
</organism>
<dbReference type="EMBL" id="FNVQ01000001">
    <property type="protein sequence ID" value="SEG16123.1"/>
    <property type="molecule type" value="Genomic_DNA"/>
</dbReference>